<dbReference type="GeneID" id="94900676"/>
<proteinExistence type="predicted"/>
<accession>A0A150MYT1</accession>
<evidence type="ECO:0000313" key="5">
    <source>
        <dbReference type="EMBL" id="KYD29585.1"/>
    </source>
</evidence>
<feature type="domain" description="Magnesium transporter MgtE intracellular" evidence="4">
    <location>
        <begin position="145"/>
        <end position="204"/>
    </location>
</feature>
<name>A0A150MYT1_9BACL</name>
<keyword evidence="1" id="KW-0175">Coiled coil</keyword>
<evidence type="ECO:0000256" key="2">
    <source>
        <dbReference type="SAM" id="MobiDB-lite"/>
    </source>
</evidence>
<dbReference type="InterPro" id="IPR027417">
    <property type="entry name" value="P-loop_NTPase"/>
</dbReference>
<dbReference type="InterPro" id="IPR006668">
    <property type="entry name" value="Mg_transptr_MgtE_intracell_dom"/>
</dbReference>
<dbReference type="AlphaFoldDB" id="A0A150MYT1"/>
<protein>
    <recommendedName>
        <fullName evidence="4">Magnesium transporter MgtE intracellular domain-containing protein</fullName>
    </recommendedName>
</protein>
<evidence type="ECO:0000256" key="1">
    <source>
        <dbReference type="SAM" id="Coils"/>
    </source>
</evidence>
<keyword evidence="3" id="KW-1133">Transmembrane helix</keyword>
<dbReference type="SUPFAM" id="SSF158791">
    <property type="entry name" value="MgtE N-terminal domain-like"/>
    <property type="match status" value="1"/>
</dbReference>
<dbReference type="RefSeq" id="WP_015863449.1">
    <property type="nucleotide sequence ID" value="NZ_CP070511.1"/>
</dbReference>
<evidence type="ECO:0000313" key="6">
    <source>
        <dbReference type="Proteomes" id="UP000075324"/>
    </source>
</evidence>
<feature type="coiled-coil region" evidence="1">
    <location>
        <begin position="69"/>
        <end position="131"/>
    </location>
</feature>
<reference evidence="5 6" key="1">
    <citation type="submission" date="2016-01" db="EMBL/GenBank/DDBJ databases">
        <title>Draft Genome Sequences of Seven Thermophilic Sporeformers Isolated from Foods.</title>
        <authorList>
            <person name="Berendsen E.M."/>
            <person name="Wells-Bennik M.H."/>
            <person name="Krawcyk A.O."/>
            <person name="De Jong A."/>
            <person name="Holsappel S."/>
            <person name="Eijlander R.T."/>
            <person name="Kuipers O.P."/>
        </authorList>
    </citation>
    <scope>NUCLEOTIDE SEQUENCE [LARGE SCALE GENOMIC DNA]</scope>
    <source>
        <strain evidence="5 6">B4110</strain>
    </source>
</reference>
<feature type="region of interest" description="Disordered" evidence="2">
    <location>
        <begin position="198"/>
        <end position="217"/>
    </location>
</feature>
<dbReference type="PATRIC" id="fig|153151.4.peg.3542"/>
<sequence length="217" mass="24624">MAQNQEMEREEKESKLQWFLFIIVIPSLFAAALALVIMTIAGVNVLDTVKTFSKNIPIISQLVDVHKIQRKLETTIEKQNEVIEQQKKQINELENELSAKQQEVDRLKKEKEHLEEQLSLMEANKEELPEDKTATMNTTNNTTMEDIASMYETMSEKNAAMILTKMPESDVLTILSSLDSDKAAAILEKMPPDDAAKYTSMLAKRAEENPPVEEAAR</sequence>
<evidence type="ECO:0000259" key="4">
    <source>
        <dbReference type="Pfam" id="PF03448"/>
    </source>
</evidence>
<dbReference type="EMBL" id="LQYW01000062">
    <property type="protein sequence ID" value="KYD29585.1"/>
    <property type="molecule type" value="Genomic_DNA"/>
</dbReference>
<evidence type="ECO:0000256" key="3">
    <source>
        <dbReference type="SAM" id="Phobius"/>
    </source>
</evidence>
<dbReference type="Gene3D" id="3.40.50.300">
    <property type="entry name" value="P-loop containing nucleotide triphosphate hydrolases"/>
    <property type="match status" value="1"/>
</dbReference>
<feature type="compositionally biased region" description="Basic and acidic residues" evidence="2">
    <location>
        <begin position="204"/>
        <end position="217"/>
    </location>
</feature>
<feature type="transmembrane region" description="Helical" evidence="3">
    <location>
        <begin position="18"/>
        <end position="46"/>
    </location>
</feature>
<dbReference type="Pfam" id="PF03448">
    <property type="entry name" value="MgtE_N"/>
    <property type="match status" value="1"/>
</dbReference>
<organism evidence="5 6">
    <name type="scientific">Parageobacillus toebii</name>
    <dbReference type="NCBI Taxonomy" id="153151"/>
    <lineage>
        <taxon>Bacteria</taxon>
        <taxon>Bacillati</taxon>
        <taxon>Bacillota</taxon>
        <taxon>Bacilli</taxon>
        <taxon>Bacillales</taxon>
        <taxon>Anoxybacillaceae</taxon>
        <taxon>Parageobacillus</taxon>
    </lineage>
</organism>
<gene>
    <name evidence="5" type="ORF">B4110_1155</name>
</gene>
<comment type="caution">
    <text evidence="5">The sequence shown here is derived from an EMBL/GenBank/DDBJ whole genome shotgun (WGS) entry which is preliminary data.</text>
</comment>
<keyword evidence="3" id="KW-0812">Transmembrane</keyword>
<keyword evidence="3" id="KW-0472">Membrane</keyword>
<dbReference type="Proteomes" id="UP000075324">
    <property type="component" value="Unassembled WGS sequence"/>
</dbReference>